<dbReference type="PANTHER" id="PTHR42935:SF1">
    <property type="entry name" value="SLR0930 PROTEIN"/>
    <property type="match status" value="1"/>
</dbReference>
<reference evidence="1 2" key="1">
    <citation type="submission" date="2020-09" db="EMBL/GenBank/DDBJ databases">
        <title>Roseomonas.</title>
        <authorList>
            <person name="Zhu W."/>
        </authorList>
    </citation>
    <scope>NUCLEOTIDE SEQUENCE [LARGE SCALE GENOMIC DNA]</scope>
    <source>
        <strain evidence="1 2">573</strain>
    </source>
</reference>
<dbReference type="GO" id="GO:0005524">
    <property type="term" value="F:ATP binding"/>
    <property type="evidence" value="ECO:0007669"/>
    <property type="project" value="UniProtKB-KW"/>
</dbReference>
<comment type="caution">
    <text evidence="1">The sequence shown here is derived from an EMBL/GenBank/DDBJ whole genome shotgun (WGS) entry which is preliminary data.</text>
</comment>
<evidence type="ECO:0000313" key="1">
    <source>
        <dbReference type="EMBL" id="MBO1080442.1"/>
    </source>
</evidence>
<gene>
    <name evidence="1" type="ORF">IAI61_15475</name>
</gene>
<dbReference type="InterPro" id="IPR027417">
    <property type="entry name" value="P-loop_NTPase"/>
</dbReference>
<dbReference type="EMBL" id="JACTNG010000008">
    <property type="protein sequence ID" value="MBO1080442.1"/>
    <property type="molecule type" value="Genomic_DNA"/>
</dbReference>
<accession>A0ABS3KSM3</accession>
<dbReference type="Gene3D" id="3.40.50.300">
    <property type="entry name" value="P-loop containing nucleotide triphosphate hydrolases"/>
    <property type="match status" value="1"/>
</dbReference>
<organism evidence="1 2">
    <name type="scientific">Roseomonas haemaphysalidis</name>
    <dbReference type="NCBI Taxonomy" id="2768162"/>
    <lineage>
        <taxon>Bacteria</taxon>
        <taxon>Pseudomonadati</taxon>
        <taxon>Pseudomonadota</taxon>
        <taxon>Alphaproteobacteria</taxon>
        <taxon>Acetobacterales</taxon>
        <taxon>Roseomonadaceae</taxon>
        <taxon>Roseomonas</taxon>
    </lineage>
</organism>
<dbReference type="Proteomes" id="UP001518989">
    <property type="component" value="Unassembled WGS sequence"/>
</dbReference>
<protein>
    <submittedName>
        <fullName evidence="1">ATP-binding protein</fullName>
    </submittedName>
</protein>
<dbReference type="InterPro" id="IPR008533">
    <property type="entry name" value="DUF815"/>
</dbReference>
<dbReference type="RefSeq" id="WP_207418397.1">
    <property type="nucleotide sequence ID" value="NZ_CP061177.1"/>
</dbReference>
<proteinExistence type="predicted"/>
<dbReference type="PANTHER" id="PTHR42935">
    <property type="entry name" value="SLR0930 PROTEIN"/>
    <property type="match status" value="1"/>
</dbReference>
<sequence length="295" mass="32307">MSEASSHPLLPTLARIAQALERLAPPPAGRPDLTVADAFVWHPASGQGAPARLQPVRQVAAVEIGLLQGVDQQKRLLTENTVRFARGLPANNAMLWGARGMGKSSLVKAAHAAANAGLRGGLVLVEIQREDIRTLPELLNLLRDSPRRFLVFCDDLSFEREDQDYKALKSVLDGGIEGRPANVLFYATSNRRHLMARDMIENERSTAINPGEAVEEKVSLSDRFGLWIGFHNADQSTFFAMVEGYAASLGLDVPPEELRRQAVEWSVTRGGRSGRVAWQFIMDLAGRRGVALPAR</sequence>
<keyword evidence="1" id="KW-0067">ATP-binding</keyword>
<evidence type="ECO:0000313" key="2">
    <source>
        <dbReference type="Proteomes" id="UP001518989"/>
    </source>
</evidence>
<keyword evidence="2" id="KW-1185">Reference proteome</keyword>
<dbReference type="Pfam" id="PF05673">
    <property type="entry name" value="DUF815"/>
    <property type="match status" value="1"/>
</dbReference>
<dbReference type="SUPFAM" id="SSF52540">
    <property type="entry name" value="P-loop containing nucleoside triphosphate hydrolases"/>
    <property type="match status" value="1"/>
</dbReference>
<name>A0ABS3KSM3_9PROT</name>
<keyword evidence="1" id="KW-0547">Nucleotide-binding</keyword>